<evidence type="ECO:0000313" key="1">
    <source>
        <dbReference type="EMBL" id="GAG56460.1"/>
    </source>
</evidence>
<proteinExistence type="predicted"/>
<dbReference type="EMBL" id="BART01007340">
    <property type="protein sequence ID" value="GAG56460.1"/>
    <property type="molecule type" value="Genomic_DNA"/>
</dbReference>
<gene>
    <name evidence="1" type="ORF">S01H4_16721</name>
</gene>
<protein>
    <submittedName>
        <fullName evidence="1">Uncharacterized protein</fullName>
    </submittedName>
</protein>
<name>X0YKC2_9ZZZZ</name>
<reference evidence="1" key="1">
    <citation type="journal article" date="2014" name="Front. Microbiol.">
        <title>High frequency of phylogenetically diverse reductive dehalogenase-homologous genes in deep subseafloor sedimentary metagenomes.</title>
        <authorList>
            <person name="Kawai M."/>
            <person name="Futagami T."/>
            <person name="Toyoda A."/>
            <person name="Takaki Y."/>
            <person name="Nishi S."/>
            <person name="Hori S."/>
            <person name="Arai W."/>
            <person name="Tsubouchi T."/>
            <person name="Morono Y."/>
            <person name="Uchiyama I."/>
            <person name="Ito T."/>
            <person name="Fujiyama A."/>
            <person name="Inagaki F."/>
            <person name="Takami H."/>
        </authorList>
    </citation>
    <scope>NUCLEOTIDE SEQUENCE</scope>
    <source>
        <strain evidence="1">Expedition CK06-06</strain>
    </source>
</reference>
<feature type="non-terminal residue" evidence="1">
    <location>
        <position position="63"/>
    </location>
</feature>
<organism evidence="1">
    <name type="scientific">marine sediment metagenome</name>
    <dbReference type="NCBI Taxonomy" id="412755"/>
    <lineage>
        <taxon>unclassified sequences</taxon>
        <taxon>metagenomes</taxon>
        <taxon>ecological metagenomes</taxon>
    </lineage>
</organism>
<comment type="caution">
    <text evidence="1">The sequence shown here is derived from an EMBL/GenBank/DDBJ whole genome shotgun (WGS) entry which is preliminary data.</text>
</comment>
<dbReference type="AlphaFoldDB" id="X0YKC2"/>
<accession>X0YKC2</accession>
<sequence length="63" mass="7490">MFNLEEFERDQVIYPLVEKLSKFLDKNKTAKAEKVIEQLDQLLKEQEHIISITYILSILAEHD</sequence>